<dbReference type="AlphaFoldDB" id="A0A3A6R0Q6"/>
<dbReference type="PANTHER" id="PTHR32325:SF4">
    <property type="entry name" value="TRYPTOPHANASE"/>
    <property type="match status" value="1"/>
</dbReference>
<organism evidence="2 3">
    <name type="scientific">Vibrio sinensis</name>
    <dbReference type="NCBI Taxonomy" id="2302434"/>
    <lineage>
        <taxon>Bacteria</taxon>
        <taxon>Pseudomonadati</taxon>
        <taxon>Pseudomonadota</taxon>
        <taxon>Gammaproteobacteria</taxon>
        <taxon>Vibrionales</taxon>
        <taxon>Vibrionaceae</taxon>
        <taxon>Vibrio</taxon>
    </lineage>
</organism>
<protein>
    <submittedName>
        <fullName evidence="2">Tyrosine phenol-lyase</fullName>
    </submittedName>
</protein>
<proteinExistence type="predicted"/>
<dbReference type="EMBL" id="QVMU01000016">
    <property type="protein sequence ID" value="RJX69432.1"/>
    <property type="molecule type" value="Genomic_DNA"/>
</dbReference>
<dbReference type="PANTHER" id="PTHR32325">
    <property type="entry name" value="BETA-ELIMINATING LYASE-LIKE PROTEIN-RELATED"/>
    <property type="match status" value="1"/>
</dbReference>
<keyword evidence="3" id="KW-1185">Reference proteome</keyword>
<name>A0A3A6R0Q6_9VIBR</name>
<dbReference type="Gene3D" id="3.90.1150.10">
    <property type="entry name" value="Aspartate Aminotransferase, domain 1"/>
    <property type="match status" value="1"/>
</dbReference>
<dbReference type="InterPro" id="IPR015422">
    <property type="entry name" value="PyrdxlP-dep_Trfase_small"/>
</dbReference>
<dbReference type="InterPro" id="IPR015424">
    <property type="entry name" value="PyrdxlP-dep_Trfase"/>
</dbReference>
<keyword evidence="2" id="KW-0456">Lyase</keyword>
<evidence type="ECO:0000313" key="3">
    <source>
        <dbReference type="Proteomes" id="UP000273252"/>
    </source>
</evidence>
<dbReference type="EMBL" id="QVMU01000058">
    <property type="protein sequence ID" value="RJX64710.1"/>
    <property type="molecule type" value="Genomic_DNA"/>
</dbReference>
<sequence length="80" mass="9556">RTMERGIVSAGRNKVTGDHHRPMLETVRLTIPRRVYTYAHMDVVAEGIIRLYQQRDQIKGLEFVYEPKQLRFFTARFEYV</sequence>
<evidence type="ECO:0000313" key="2">
    <source>
        <dbReference type="EMBL" id="RJX69432.1"/>
    </source>
</evidence>
<dbReference type="Proteomes" id="UP000273252">
    <property type="component" value="Unassembled WGS sequence"/>
</dbReference>
<feature type="non-terminal residue" evidence="2">
    <location>
        <position position="1"/>
    </location>
</feature>
<gene>
    <name evidence="2" type="ORF">DZ860_15710</name>
    <name evidence="1" type="ORF">DZ860_23545</name>
</gene>
<dbReference type="SUPFAM" id="SSF53383">
    <property type="entry name" value="PLP-dependent transferases"/>
    <property type="match status" value="1"/>
</dbReference>
<accession>A0A3A6R0Q6</accession>
<evidence type="ECO:0000313" key="1">
    <source>
        <dbReference type="EMBL" id="RJX64710.1"/>
    </source>
</evidence>
<dbReference type="GO" id="GO:0016829">
    <property type="term" value="F:lyase activity"/>
    <property type="evidence" value="ECO:0007669"/>
    <property type="project" value="UniProtKB-KW"/>
</dbReference>
<reference evidence="2 3" key="1">
    <citation type="submission" date="2018-08" db="EMBL/GenBank/DDBJ databases">
        <title>Vibrio isolated from the Eastern China Marginal Seas.</title>
        <authorList>
            <person name="Li Y."/>
        </authorList>
    </citation>
    <scope>NUCLEOTIDE SEQUENCE [LARGE SCALE GENOMIC DNA]</scope>
    <source>
        <strain evidence="2 3">BEI233</strain>
    </source>
</reference>
<comment type="caution">
    <text evidence="2">The sequence shown here is derived from an EMBL/GenBank/DDBJ whole genome shotgun (WGS) entry which is preliminary data.</text>
</comment>